<keyword evidence="3" id="KW-1185">Reference proteome</keyword>
<dbReference type="Gene3D" id="2.130.10.30">
    <property type="entry name" value="Regulator of chromosome condensation 1/beta-lactamase-inhibitor protein II"/>
    <property type="match status" value="1"/>
</dbReference>
<sequence>MSESSDNDQELPNFVDFDDVDQERKTSNMTNSSSSSGREFLESCPAFILDCSSSRNEFLSSDKNSEFKSYQSIRKVLCGSRHLFIWMDEKSSIPGASCQESNRLDDSKTLITVQHALFACGDNDYSQCGCTFQSKTKSPTIQKVDLNIPLSDCTHIPENDLKLLRQVSNQLWHLKNVYTICNYSFFHIVTTENDLQYELLVASGWNNVGCCGVGDSSGSSVTRKIVLFHYNGKQSAFLPEHEQISLVSAGGCNSILVSWNSLKRTQQVYMCGETIEHIYGNSNNFPGSVFSLDSNFVNQYIMTQHSSSDRTIIKIHAAYGSSHFLLSDCSLLSFGHFALSDPTHNRTVVEPHWIDSNQLDGESIKDFVVYESIFALLTYEGNVWVPSSNTEASKKSCTSLTVFEFGPGSISRISVSLNYDGVICQCEDNNIYLISKTPYLLEPPTSSSSFSNTKTEKVNLFHITMDRFMKRHDRMKNKSKRLLGKLSEMVLDGHADVSLHGLHGLFLVFHMNQRKERAKQQMCQKLWNQVRTSLDLPKNPFVDVWIL</sequence>
<dbReference type="SUPFAM" id="SSF50985">
    <property type="entry name" value="RCC1/BLIP-II"/>
    <property type="match status" value="1"/>
</dbReference>
<feature type="region of interest" description="Disordered" evidence="1">
    <location>
        <begin position="1"/>
        <end position="38"/>
    </location>
</feature>
<comment type="caution">
    <text evidence="2">The sequence shown here is derived from an EMBL/GenBank/DDBJ whole genome shotgun (WGS) entry which is preliminary data.</text>
</comment>
<organism evidence="2 3">
    <name type="scientific">Naegleria lovaniensis</name>
    <name type="common">Amoeba</name>
    <dbReference type="NCBI Taxonomy" id="51637"/>
    <lineage>
        <taxon>Eukaryota</taxon>
        <taxon>Discoba</taxon>
        <taxon>Heterolobosea</taxon>
        <taxon>Tetramitia</taxon>
        <taxon>Eutetramitia</taxon>
        <taxon>Vahlkampfiidae</taxon>
        <taxon>Naegleria</taxon>
    </lineage>
</organism>
<dbReference type="AlphaFoldDB" id="A0AA88GX62"/>
<name>A0AA88GX62_NAELO</name>
<evidence type="ECO:0000313" key="3">
    <source>
        <dbReference type="Proteomes" id="UP000816034"/>
    </source>
</evidence>
<dbReference type="Proteomes" id="UP000816034">
    <property type="component" value="Unassembled WGS sequence"/>
</dbReference>
<proteinExistence type="predicted"/>
<protein>
    <submittedName>
        <fullName evidence="2">Uncharacterized protein</fullName>
    </submittedName>
</protein>
<accession>A0AA88GX62</accession>
<dbReference type="InterPro" id="IPR009091">
    <property type="entry name" value="RCC1/BLIP-II"/>
</dbReference>
<gene>
    <name evidence="2" type="ORF">C9374_012456</name>
</gene>
<dbReference type="GeneID" id="68104910"/>
<evidence type="ECO:0000256" key="1">
    <source>
        <dbReference type="SAM" id="MobiDB-lite"/>
    </source>
</evidence>
<dbReference type="RefSeq" id="XP_044554098.1">
    <property type="nucleotide sequence ID" value="XM_044688224.1"/>
</dbReference>
<reference evidence="2 3" key="1">
    <citation type="journal article" date="2018" name="BMC Genomics">
        <title>The genome of Naegleria lovaniensis, the basis for a comparative approach to unravel pathogenicity factors of the human pathogenic amoeba N. fowleri.</title>
        <authorList>
            <person name="Liechti N."/>
            <person name="Schurch N."/>
            <person name="Bruggmann R."/>
            <person name="Wittwer M."/>
        </authorList>
    </citation>
    <scope>NUCLEOTIDE SEQUENCE [LARGE SCALE GENOMIC DNA]</scope>
    <source>
        <strain evidence="2 3">ATCC 30569</strain>
    </source>
</reference>
<feature type="compositionally biased region" description="Low complexity" evidence="1">
    <location>
        <begin position="27"/>
        <end position="36"/>
    </location>
</feature>
<dbReference type="EMBL" id="PYSW02000005">
    <property type="protein sequence ID" value="KAG2392204.1"/>
    <property type="molecule type" value="Genomic_DNA"/>
</dbReference>
<evidence type="ECO:0000313" key="2">
    <source>
        <dbReference type="EMBL" id="KAG2392204.1"/>
    </source>
</evidence>